<evidence type="ECO:0000259" key="2">
    <source>
        <dbReference type="PROSITE" id="PS50995"/>
    </source>
</evidence>
<accession>A0ABV1WNG8</accession>
<dbReference type="PRINTS" id="PR00598">
    <property type="entry name" value="HTHMARR"/>
</dbReference>
<feature type="domain" description="HTH marR-type" evidence="2">
    <location>
        <begin position="10"/>
        <end position="142"/>
    </location>
</feature>
<sequence>MPNDVGHEIADTLGLLLRRSTRAQLYRRLTEGIGEPLDETTYPVLSGLARTGAVSAAELATEIGLDRSGVTRRATRLEEAELLRREPDPADGRATLLVLTPAGEQAVRATRERLAQQISVALADWPDGEARAFARMLQRFTAEGPFTRSAAVADRPDESPDSGASPSGGESC</sequence>
<evidence type="ECO:0000313" key="3">
    <source>
        <dbReference type="EMBL" id="MER7178352.1"/>
    </source>
</evidence>
<dbReference type="RefSeq" id="WP_350776627.1">
    <property type="nucleotide sequence ID" value="NZ_JBEPEK010000009.1"/>
</dbReference>
<dbReference type="Gene3D" id="1.10.10.10">
    <property type="entry name" value="Winged helix-like DNA-binding domain superfamily/Winged helix DNA-binding domain"/>
    <property type="match status" value="1"/>
</dbReference>
<name>A0ABV1WNG8_9ACTN</name>
<dbReference type="SMART" id="SM00347">
    <property type="entry name" value="HTH_MARR"/>
    <property type="match status" value="1"/>
</dbReference>
<dbReference type="Pfam" id="PF12802">
    <property type="entry name" value="MarR_2"/>
    <property type="match status" value="1"/>
</dbReference>
<feature type="region of interest" description="Disordered" evidence="1">
    <location>
        <begin position="147"/>
        <end position="172"/>
    </location>
</feature>
<dbReference type="Proteomes" id="UP001474181">
    <property type="component" value="Unassembled WGS sequence"/>
</dbReference>
<dbReference type="PANTHER" id="PTHR33164">
    <property type="entry name" value="TRANSCRIPTIONAL REGULATOR, MARR FAMILY"/>
    <property type="match status" value="1"/>
</dbReference>
<proteinExistence type="predicted"/>
<dbReference type="EMBL" id="JBEPEK010000009">
    <property type="protein sequence ID" value="MER7178352.1"/>
    <property type="molecule type" value="Genomic_DNA"/>
</dbReference>
<protein>
    <submittedName>
        <fullName evidence="3">MarR family transcriptional regulator</fullName>
    </submittedName>
</protein>
<dbReference type="InterPro" id="IPR036388">
    <property type="entry name" value="WH-like_DNA-bd_sf"/>
</dbReference>
<dbReference type="SUPFAM" id="SSF46785">
    <property type="entry name" value="Winged helix' DNA-binding domain"/>
    <property type="match status" value="1"/>
</dbReference>
<organism evidence="3 4">
    <name type="scientific">Streptomyces hyaluromycini</name>
    <dbReference type="NCBI Taxonomy" id="1377993"/>
    <lineage>
        <taxon>Bacteria</taxon>
        <taxon>Bacillati</taxon>
        <taxon>Actinomycetota</taxon>
        <taxon>Actinomycetes</taxon>
        <taxon>Kitasatosporales</taxon>
        <taxon>Streptomycetaceae</taxon>
        <taxon>Streptomyces</taxon>
    </lineage>
</organism>
<dbReference type="PANTHER" id="PTHR33164:SF57">
    <property type="entry name" value="MARR-FAMILY TRANSCRIPTIONAL REGULATOR"/>
    <property type="match status" value="1"/>
</dbReference>
<evidence type="ECO:0000313" key="4">
    <source>
        <dbReference type="Proteomes" id="UP001474181"/>
    </source>
</evidence>
<reference evidence="3 4" key="1">
    <citation type="submission" date="2024-06" db="EMBL/GenBank/DDBJ databases">
        <title>The Natural Products Discovery Center: Release of the First 8490 Sequenced Strains for Exploring Actinobacteria Biosynthetic Diversity.</title>
        <authorList>
            <person name="Kalkreuter E."/>
            <person name="Kautsar S.A."/>
            <person name="Yang D."/>
            <person name="Bader C.D."/>
            <person name="Teijaro C.N."/>
            <person name="Fluegel L."/>
            <person name="Davis C.M."/>
            <person name="Simpson J.R."/>
            <person name="Lauterbach L."/>
            <person name="Steele A.D."/>
            <person name="Gui C."/>
            <person name="Meng S."/>
            <person name="Li G."/>
            <person name="Viehrig K."/>
            <person name="Ye F."/>
            <person name="Su P."/>
            <person name="Kiefer A.F."/>
            <person name="Nichols A."/>
            <person name="Cepeda A.J."/>
            <person name="Yan W."/>
            <person name="Fan B."/>
            <person name="Jiang Y."/>
            <person name="Adhikari A."/>
            <person name="Zheng C.-J."/>
            <person name="Schuster L."/>
            <person name="Cowan T.M."/>
            <person name="Smanski M.J."/>
            <person name="Chevrette M.G."/>
            <person name="De Carvalho L.P.S."/>
            <person name="Shen B."/>
        </authorList>
    </citation>
    <scope>NUCLEOTIDE SEQUENCE [LARGE SCALE GENOMIC DNA]</scope>
    <source>
        <strain evidence="3 4">NPDC000234</strain>
    </source>
</reference>
<comment type="caution">
    <text evidence="3">The sequence shown here is derived from an EMBL/GenBank/DDBJ whole genome shotgun (WGS) entry which is preliminary data.</text>
</comment>
<evidence type="ECO:0000256" key="1">
    <source>
        <dbReference type="SAM" id="MobiDB-lite"/>
    </source>
</evidence>
<dbReference type="PROSITE" id="PS50995">
    <property type="entry name" value="HTH_MARR_2"/>
    <property type="match status" value="1"/>
</dbReference>
<keyword evidence="4" id="KW-1185">Reference proteome</keyword>
<gene>
    <name evidence="3" type="ORF">ABT404_02450</name>
</gene>
<dbReference type="InterPro" id="IPR000835">
    <property type="entry name" value="HTH_MarR-typ"/>
</dbReference>
<dbReference type="InterPro" id="IPR039422">
    <property type="entry name" value="MarR/SlyA-like"/>
</dbReference>
<dbReference type="InterPro" id="IPR036390">
    <property type="entry name" value="WH_DNA-bd_sf"/>
</dbReference>
<feature type="compositionally biased region" description="Polar residues" evidence="1">
    <location>
        <begin position="162"/>
        <end position="172"/>
    </location>
</feature>